<evidence type="ECO:0000256" key="8">
    <source>
        <dbReference type="ARBA" id="ARBA00023163"/>
    </source>
</evidence>
<feature type="domain" description="RNA polymerase sigma factor 54 DNA-binding" evidence="9">
    <location>
        <begin position="271"/>
        <end position="422"/>
    </location>
</feature>
<comment type="caution">
    <text evidence="11">The sequence shown here is derived from an EMBL/GenBank/DDBJ whole genome shotgun (WGS) entry which is preliminary data.</text>
</comment>
<evidence type="ECO:0000259" key="10">
    <source>
        <dbReference type="Pfam" id="PF04963"/>
    </source>
</evidence>
<dbReference type="GO" id="GO:0006352">
    <property type="term" value="P:DNA-templated transcription initiation"/>
    <property type="evidence" value="ECO:0007669"/>
    <property type="project" value="InterPro"/>
</dbReference>
<evidence type="ECO:0000256" key="7">
    <source>
        <dbReference type="ARBA" id="ARBA00023125"/>
    </source>
</evidence>
<evidence type="ECO:0000313" key="12">
    <source>
        <dbReference type="EMBL" id="MSC34964.1"/>
    </source>
</evidence>
<organism evidence="11 13">
    <name type="scientific">Holdemania massiliensis</name>
    <dbReference type="NCBI Taxonomy" id="1468449"/>
    <lineage>
        <taxon>Bacteria</taxon>
        <taxon>Bacillati</taxon>
        <taxon>Bacillota</taxon>
        <taxon>Erysipelotrichia</taxon>
        <taxon>Erysipelotrichales</taxon>
        <taxon>Erysipelotrichaceae</taxon>
        <taxon>Holdemania</taxon>
    </lineage>
</organism>
<name>A0A6N7SCD4_9FIRM</name>
<keyword evidence="2" id="KW-0240">DNA-directed RNA polymerase</keyword>
<evidence type="ECO:0000256" key="5">
    <source>
        <dbReference type="ARBA" id="ARBA00023015"/>
    </source>
</evidence>
<reference evidence="13 14" key="1">
    <citation type="journal article" date="2019" name="Nat. Med.">
        <title>A library of human gut bacterial isolates paired with longitudinal multiomics data enables mechanistic microbiome research.</title>
        <authorList>
            <person name="Poyet M."/>
            <person name="Groussin M."/>
            <person name="Gibbons S.M."/>
            <person name="Avila-Pacheco J."/>
            <person name="Jiang X."/>
            <person name="Kearney S.M."/>
            <person name="Perrotta A.R."/>
            <person name="Berdy B."/>
            <person name="Zhao S."/>
            <person name="Lieberman T.D."/>
            <person name="Swanson P.K."/>
            <person name="Smith M."/>
            <person name="Roesemann S."/>
            <person name="Alexander J.E."/>
            <person name="Rich S.A."/>
            <person name="Livny J."/>
            <person name="Vlamakis H."/>
            <person name="Clish C."/>
            <person name="Bullock K."/>
            <person name="Deik A."/>
            <person name="Scott J."/>
            <person name="Pierce K.A."/>
            <person name="Xavier R.J."/>
            <person name="Alm E.J."/>
        </authorList>
    </citation>
    <scope>NUCLEOTIDE SEQUENCE [LARGE SCALE GENOMIC DNA]</scope>
    <source>
        <strain evidence="11 13">BIOML-A4</strain>
        <strain evidence="12 14">BIOML-A5</strain>
    </source>
</reference>
<dbReference type="PRINTS" id="PR00045">
    <property type="entry name" value="SIGMA54FCT"/>
</dbReference>
<evidence type="ECO:0000256" key="6">
    <source>
        <dbReference type="ARBA" id="ARBA00023082"/>
    </source>
</evidence>
<keyword evidence="14" id="KW-1185">Reference proteome</keyword>
<dbReference type="InterPro" id="IPR007634">
    <property type="entry name" value="RNA_pol_sigma_54_DNA-bd"/>
</dbReference>
<dbReference type="GO" id="GO:0003677">
    <property type="term" value="F:DNA binding"/>
    <property type="evidence" value="ECO:0007669"/>
    <property type="project" value="UniProtKB-KW"/>
</dbReference>
<keyword evidence="6" id="KW-0731">Sigma factor</keyword>
<protein>
    <submittedName>
        <fullName evidence="11">RNA polymerase factor sigma-54</fullName>
    </submittedName>
</protein>
<evidence type="ECO:0000256" key="2">
    <source>
        <dbReference type="ARBA" id="ARBA00022478"/>
    </source>
</evidence>
<dbReference type="PROSITE" id="PS50044">
    <property type="entry name" value="SIGMA54_3"/>
    <property type="match status" value="1"/>
</dbReference>
<dbReference type="PIRSF" id="PIRSF000774">
    <property type="entry name" value="RpoN"/>
    <property type="match status" value="1"/>
</dbReference>
<dbReference type="InterPro" id="IPR000394">
    <property type="entry name" value="RNA_pol_sigma_54"/>
</dbReference>
<dbReference type="Pfam" id="PF04963">
    <property type="entry name" value="Sigma54_CBD"/>
    <property type="match status" value="1"/>
</dbReference>
<dbReference type="EMBL" id="WKPI01000049">
    <property type="protein sequence ID" value="MSC34964.1"/>
    <property type="molecule type" value="Genomic_DNA"/>
</dbReference>
<dbReference type="Proteomes" id="UP000480929">
    <property type="component" value="Unassembled WGS sequence"/>
</dbReference>
<dbReference type="InterPro" id="IPR007046">
    <property type="entry name" value="RNA_pol_sigma_54_core-bd"/>
</dbReference>
<dbReference type="GO" id="GO:0016779">
    <property type="term" value="F:nucleotidyltransferase activity"/>
    <property type="evidence" value="ECO:0007669"/>
    <property type="project" value="UniProtKB-KW"/>
</dbReference>
<dbReference type="PANTHER" id="PTHR32248">
    <property type="entry name" value="RNA POLYMERASE SIGMA-54 FACTOR"/>
    <property type="match status" value="1"/>
</dbReference>
<evidence type="ECO:0000313" key="14">
    <source>
        <dbReference type="Proteomes" id="UP000480929"/>
    </source>
</evidence>
<dbReference type="Pfam" id="PF00309">
    <property type="entry name" value="Sigma54_AID"/>
    <property type="match status" value="1"/>
</dbReference>
<dbReference type="Proteomes" id="UP000433575">
    <property type="component" value="Unassembled WGS sequence"/>
</dbReference>
<dbReference type="InterPro" id="IPR038709">
    <property type="entry name" value="RpoN_core-bd_sf"/>
</dbReference>
<feature type="domain" description="RNA polymerase sigma factor 54 core-binding" evidence="10">
    <location>
        <begin position="80"/>
        <end position="253"/>
    </location>
</feature>
<keyword evidence="5" id="KW-0805">Transcription regulation</keyword>
<dbReference type="Gene3D" id="1.10.10.1330">
    <property type="entry name" value="RNA polymerase sigma-54 factor, core-binding domain"/>
    <property type="match status" value="1"/>
</dbReference>
<dbReference type="NCBIfam" id="TIGR02395">
    <property type="entry name" value="rpoN_sigma"/>
    <property type="match status" value="1"/>
</dbReference>
<sequence>MTDCATIKQKEADRMNNTFSLKPKVQTKTKLKPAMFQSLNILHMSSDVLSAYLHEQMLSNPLLEWNDTRSIKSEDLYTKAEQFVAEDLSLKQQLQHQAAVILDPQDQPIADVLISLLDDDGYLREDTAELRGMLKIGEGRLNRILTQLKSLKPSGLFAHDLRECLLYQLMENHPENELAMRLTDHLEALARGSVTALCRTLHCSEAQLHEALALLRSCDPKPGRSQGTPAAPLVCEVQVEIEEDQFKITLTRSFSELIFNPIPLDDPSVQDYLKQKTLEAKNLLLAIQKRNQTLVSITQAICLNQKAFFISGVPLVPLTRQKIADQLGLHPSTISRSLSGKGLQFQGQLYPFSFFFPTQVQEDLSQDQVLRELKKRIDQEDPAHPFSDQQLSDWLKAQGCPISRRTVVKYRQKLRIPDSRVRLQWAKTAAARKKKY</sequence>
<evidence type="ECO:0000313" key="13">
    <source>
        <dbReference type="Proteomes" id="UP000433575"/>
    </source>
</evidence>
<accession>A0A6N7SCD4</accession>
<keyword evidence="7" id="KW-0238">DNA-binding</keyword>
<keyword evidence="3" id="KW-0808">Transferase</keyword>
<dbReference type="EMBL" id="WKPJ01000061">
    <property type="protein sequence ID" value="MSA91439.1"/>
    <property type="molecule type" value="Genomic_DNA"/>
</dbReference>
<dbReference type="PANTHER" id="PTHR32248:SF4">
    <property type="entry name" value="RNA POLYMERASE SIGMA-54 FACTOR"/>
    <property type="match status" value="1"/>
</dbReference>
<evidence type="ECO:0000313" key="11">
    <source>
        <dbReference type="EMBL" id="MSA91439.1"/>
    </source>
</evidence>
<evidence type="ECO:0000259" key="9">
    <source>
        <dbReference type="Pfam" id="PF04552"/>
    </source>
</evidence>
<dbReference type="GO" id="GO:0001216">
    <property type="term" value="F:DNA-binding transcription activator activity"/>
    <property type="evidence" value="ECO:0007669"/>
    <property type="project" value="InterPro"/>
</dbReference>
<keyword evidence="8" id="KW-0804">Transcription</keyword>
<evidence type="ECO:0000256" key="1">
    <source>
        <dbReference type="ARBA" id="ARBA00008798"/>
    </source>
</evidence>
<dbReference type="Gene3D" id="1.10.10.60">
    <property type="entry name" value="Homeodomain-like"/>
    <property type="match status" value="1"/>
</dbReference>
<keyword evidence="4" id="KW-0548">Nucleotidyltransferase</keyword>
<proteinExistence type="inferred from homology"/>
<dbReference type="AlphaFoldDB" id="A0A6N7SCD4"/>
<gene>
    <name evidence="11" type="primary">rpoN</name>
    <name evidence="12" type="ORF">GKD88_17745</name>
    <name evidence="11" type="ORF">GKE08_19175</name>
</gene>
<evidence type="ECO:0000256" key="4">
    <source>
        <dbReference type="ARBA" id="ARBA00022695"/>
    </source>
</evidence>
<comment type="similarity">
    <text evidence="1">Belongs to the sigma-54 factor family.</text>
</comment>
<evidence type="ECO:0000256" key="3">
    <source>
        <dbReference type="ARBA" id="ARBA00022679"/>
    </source>
</evidence>
<dbReference type="Pfam" id="PF04552">
    <property type="entry name" value="Sigma54_DBD"/>
    <property type="match status" value="1"/>
</dbReference>
<dbReference type="GO" id="GO:0000428">
    <property type="term" value="C:DNA-directed RNA polymerase complex"/>
    <property type="evidence" value="ECO:0007669"/>
    <property type="project" value="UniProtKB-KW"/>
</dbReference>
<dbReference type="GO" id="GO:0016987">
    <property type="term" value="F:sigma factor activity"/>
    <property type="evidence" value="ECO:0007669"/>
    <property type="project" value="UniProtKB-KW"/>
</dbReference>
<dbReference type="OrthoDB" id="9814402at2"/>